<dbReference type="CDD" id="cd15831">
    <property type="entry name" value="BTAD"/>
    <property type="match status" value="1"/>
</dbReference>
<dbReference type="Gene3D" id="1.25.40.10">
    <property type="entry name" value="Tetratricopeptide repeat domain"/>
    <property type="match status" value="2"/>
</dbReference>
<dbReference type="InterPro" id="IPR019734">
    <property type="entry name" value="TPR_rpt"/>
</dbReference>
<evidence type="ECO:0000256" key="2">
    <source>
        <dbReference type="ARBA" id="ARBA00023015"/>
    </source>
</evidence>
<dbReference type="PROSITE" id="PS51755">
    <property type="entry name" value="OMPR_PHOB"/>
    <property type="match status" value="1"/>
</dbReference>
<dbReference type="Pfam" id="PF13424">
    <property type="entry name" value="TPR_12"/>
    <property type="match status" value="3"/>
</dbReference>
<evidence type="ECO:0000313" key="8">
    <source>
        <dbReference type="EMBL" id="MFC4059970.1"/>
    </source>
</evidence>
<dbReference type="Pfam" id="PF03704">
    <property type="entry name" value="BTAD"/>
    <property type="match status" value="1"/>
</dbReference>
<dbReference type="RefSeq" id="WP_377288694.1">
    <property type="nucleotide sequence ID" value="NZ_JBHSBM010000017.1"/>
</dbReference>
<dbReference type="InterPro" id="IPR005158">
    <property type="entry name" value="BTAD"/>
</dbReference>
<dbReference type="SMART" id="SM00382">
    <property type="entry name" value="AAA"/>
    <property type="match status" value="1"/>
</dbReference>
<gene>
    <name evidence="8" type="ORF">ACFOWE_16820</name>
</gene>
<dbReference type="PROSITE" id="PS50005">
    <property type="entry name" value="TPR"/>
    <property type="match status" value="1"/>
</dbReference>
<keyword evidence="3 6" id="KW-0238">DNA-binding</keyword>
<evidence type="ECO:0000256" key="5">
    <source>
        <dbReference type="PROSITE-ProRule" id="PRU00339"/>
    </source>
</evidence>
<proteinExistence type="inferred from homology"/>
<dbReference type="SMART" id="SM00862">
    <property type="entry name" value="Trans_reg_C"/>
    <property type="match status" value="1"/>
</dbReference>
<sequence>MGAARGAGTGNLVDFRMLGPLEIYGNGQPVRITAPKQRALLALLLLDANQLVAEERLIDDLWNGCPPSAARESLQSYVYRLRKALSDIAGVALRRDGDSYRLTVEPGSRDVDRFDQGVAAASATRDAHRSVSYLQAALNEWRGPLLADIDVQRVIDERTRYESMRLTALERYVRGELELGCGGELVPELERLVCEYPLSESLWCSLMTVLWRAGRRGEAVAAYARARRCLVEELGIEPGTELQRLHHEILEGSVARPTASPTGDGEDALKPAQLPADVADFTGRGDAVAELVEAASAESAVLLIVGPAGVGKTVLAVHVAHRLRERYPDGQLYVDLGGAQRTPERPADVLASFLHALGHTRPMPASEAERAALYRSVLARRRVLVVLDNAVDILQVKPLLAAGPSCATVITGRNSLATLPVTRRLRLGPFTEDEAVEFLGGMVNGRGGGKDAEIAAAEVARLCDRLPLALRIAGARAESLMGSSLSVLAERLADHRRRLAELELDDLSVSSSFELSYDLLGNRPEAARAFRLLGLLDGPDITVASAAALLGTTPAAAETALLHLVRTQLLEPYQPGRYRMHDLVRLYAAHRAEAEAPREFVPAVSRLLGEYRFLAEQAVRVLTEEHSAAASSPRPFAGAEDALGWFDTERANLLAAIRAGLRWPECEESAAETTRALTWLFRFRGSTDEWARVNDAVLPVGRRRGNTALVADTLDELGKLRRERGDLAAALAYARECLGVRQEIGEPKGEVRGRINLGVAHHLSGSVDEAVHQYEAALAMAERIGDRLAQGYALSNLAAAHREAGRYDRAGACNAAAVEICRELGDNPGRIDALDDLATTHRAACRFGESLAALEEAIEIANRVGYVTRAANLLREIGETHLAAGDVPNAIAALTKALDIFNDTSDHYGRGRALRLLGEIYRSAGDAGSARRCWNEALAVLADLGSPEAEEVRALAAG</sequence>
<dbReference type="InterPro" id="IPR011990">
    <property type="entry name" value="TPR-like_helical_dom_sf"/>
</dbReference>
<feature type="domain" description="OmpR/PhoB-type" evidence="7">
    <location>
        <begin position="4"/>
        <end position="113"/>
    </location>
</feature>
<evidence type="ECO:0000256" key="3">
    <source>
        <dbReference type="ARBA" id="ARBA00023125"/>
    </source>
</evidence>
<dbReference type="InterPro" id="IPR036388">
    <property type="entry name" value="WH-like_DNA-bd_sf"/>
</dbReference>
<dbReference type="SUPFAM" id="SSF52540">
    <property type="entry name" value="P-loop containing nucleoside triphosphate hydrolases"/>
    <property type="match status" value="1"/>
</dbReference>
<name>A0ABV8IDQ4_9ACTN</name>
<protein>
    <submittedName>
        <fullName evidence="8">BTAD domain-containing putative transcriptional regulator</fullName>
    </submittedName>
</protein>
<evidence type="ECO:0000256" key="6">
    <source>
        <dbReference type="PROSITE-ProRule" id="PRU01091"/>
    </source>
</evidence>
<dbReference type="SMART" id="SM01043">
    <property type="entry name" value="BTAD"/>
    <property type="match status" value="1"/>
</dbReference>
<dbReference type="SUPFAM" id="SSF46894">
    <property type="entry name" value="C-terminal effector domain of the bipartite response regulators"/>
    <property type="match status" value="1"/>
</dbReference>
<dbReference type="Pfam" id="PF00486">
    <property type="entry name" value="Trans_reg_C"/>
    <property type="match status" value="1"/>
</dbReference>
<comment type="caution">
    <text evidence="8">The sequence shown here is derived from an EMBL/GenBank/DDBJ whole genome shotgun (WGS) entry which is preliminary data.</text>
</comment>
<dbReference type="SMART" id="SM00028">
    <property type="entry name" value="TPR"/>
    <property type="match status" value="6"/>
</dbReference>
<feature type="DNA-binding region" description="OmpR/PhoB-type" evidence="6">
    <location>
        <begin position="4"/>
        <end position="113"/>
    </location>
</feature>
<evidence type="ECO:0000256" key="1">
    <source>
        <dbReference type="ARBA" id="ARBA00005820"/>
    </source>
</evidence>
<reference evidence="9" key="1">
    <citation type="journal article" date="2019" name="Int. J. Syst. Evol. Microbiol.">
        <title>The Global Catalogue of Microorganisms (GCM) 10K type strain sequencing project: providing services to taxonomists for standard genome sequencing and annotation.</title>
        <authorList>
            <consortium name="The Broad Institute Genomics Platform"/>
            <consortium name="The Broad Institute Genome Sequencing Center for Infectious Disease"/>
            <person name="Wu L."/>
            <person name="Ma J."/>
        </authorList>
    </citation>
    <scope>NUCLEOTIDE SEQUENCE [LARGE SCALE GENOMIC DNA]</scope>
    <source>
        <strain evidence="9">TBRC 4489</strain>
    </source>
</reference>
<evidence type="ECO:0000313" key="9">
    <source>
        <dbReference type="Proteomes" id="UP001595850"/>
    </source>
</evidence>
<dbReference type="InterPro" id="IPR016032">
    <property type="entry name" value="Sig_transdc_resp-reg_C-effctor"/>
</dbReference>
<dbReference type="InterPro" id="IPR049945">
    <property type="entry name" value="AAA_22"/>
</dbReference>
<dbReference type="PANTHER" id="PTHR35807:SF1">
    <property type="entry name" value="TRANSCRIPTIONAL REGULATOR REDD"/>
    <property type="match status" value="1"/>
</dbReference>
<dbReference type="Proteomes" id="UP001595850">
    <property type="component" value="Unassembled WGS sequence"/>
</dbReference>
<evidence type="ECO:0000256" key="4">
    <source>
        <dbReference type="ARBA" id="ARBA00023163"/>
    </source>
</evidence>
<dbReference type="Pfam" id="PF13401">
    <property type="entry name" value="AAA_22"/>
    <property type="match status" value="1"/>
</dbReference>
<organism evidence="8 9">
    <name type="scientific">Planomonospora corallina</name>
    <dbReference type="NCBI Taxonomy" id="1806052"/>
    <lineage>
        <taxon>Bacteria</taxon>
        <taxon>Bacillati</taxon>
        <taxon>Actinomycetota</taxon>
        <taxon>Actinomycetes</taxon>
        <taxon>Streptosporangiales</taxon>
        <taxon>Streptosporangiaceae</taxon>
        <taxon>Planomonospora</taxon>
    </lineage>
</organism>
<dbReference type="InterPro" id="IPR001867">
    <property type="entry name" value="OmpR/PhoB-type_DNA-bd"/>
</dbReference>
<dbReference type="Gene3D" id="3.40.50.300">
    <property type="entry name" value="P-loop containing nucleotide triphosphate hydrolases"/>
    <property type="match status" value="1"/>
</dbReference>
<feature type="repeat" description="TPR" evidence="5">
    <location>
        <begin position="871"/>
        <end position="904"/>
    </location>
</feature>
<dbReference type="InterPro" id="IPR027417">
    <property type="entry name" value="P-loop_NTPase"/>
</dbReference>
<keyword evidence="4" id="KW-0804">Transcription</keyword>
<dbReference type="InterPro" id="IPR003593">
    <property type="entry name" value="AAA+_ATPase"/>
</dbReference>
<comment type="similarity">
    <text evidence="1">Belongs to the AfsR/DnrI/RedD regulatory family.</text>
</comment>
<dbReference type="InterPro" id="IPR051677">
    <property type="entry name" value="AfsR-DnrI-RedD_regulator"/>
</dbReference>
<keyword evidence="2" id="KW-0805">Transcription regulation</keyword>
<dbReference type="PRINTS" id="PR00364">
    <property type="entry name" value="DISEASERSIST"/>
</dbReference>
<keyword evidence="5" id="KW-0802">TPR repeat</keyword>
<dbReference type="PANTHER" id="PTHR35807">
    <property type="entry name" value="TRANSCRIPTIONAL REGULATOR REDD-RELATED"/>
    <property type="match status" value="1"/>
</dbReference>
<dbReference type="EMBL" id="JBHSBM010000017">
    <property type="protein sequence ID" value="MFC4059970.1"/>
    <property type="molecule type" value="Genomic_DNA"/>
</dbReference>
<keyword evidence="9" id="KW-1185">Reference proteome</keyword>
<dbReference type="SUPFAM" id="SSF48452">
    <property type="entry name" value="TPR-like"/>
    <property type="match status" value="3"/>
</dbReference>
<accession>A0ABV8IDQ4</accession>
<dbReference type="Gene3D" id="1.10.10.10">
    <property type="entry name" value="Winged helix-like DNA-binding domain superfamily/Winged helix DNA-binding domain"/>
    <property type="match status" value="1"/>
</dbReference>
<evidence type="ECO:0000259" key="7">
    <source>
        <dbReference type="PROSITE" id="PS51755"/>
    </source>
</evidence>